<protein>
    <recommendedName>
        <fullName evidence="11">L-type lectin-like domain-containing protein</fullName>
    </recommendedName>
</protein>
<dbReference type="InterPro" id="IPR013320">
    <property type="entry name" value="ConA-like_dom_sf"/>
</dbReference>
<dbReference type="GO" id="GO:0030134">
    <property type="term" value="C:COPII-coated ER to Golgi transport vesicle"/>
    <property type="evidence" value="ECO:0007669"/>
    <property type="project" value="TreeGrafter"/>
</dbReference>
<keyword evidence="7" id="KW-1015">Disulfide bond</keyword>
<reference evidence="13" key="1">
    <citation type="journal article" date="2006" name="Science">
        <title>Ancient noncoding elements conserved in the human genome.</title>
        <authorList>
            <person name="Venkatesh B."/>
            <person name="Kirkness E.F."/>
            <person name="Loh Y.H."/>
            <person name="Halpern A.L."/>
            <person name="Lee A.P."/>
            <person name="Johnson J."/>
            <person name="Dandona N."/>
            <person name="Viswanathan L.D."/>
            <person name="Tay A."/>
            <person name="Venter J.C."/>
            <person name="Strausberg R.L."/>
            <person name="Brenner S."/>
        </authorList>
    </citation>
    <scope>NUCLEOTIDE SEQUENCE [LARGE SCALE GENOMIC DNA]</scope>
</reference>
<dbReference type="GO" id="GO:0005537">
    <property type="term" value="F:D-mannose binding"/>
    <property type="evidence" value="ECO:0007669"/>
    <property type="project" value="TreeGrafter"/>
</dbReference>
<dbReference type="AlphaFoldDB" id="A0A4W3IGE0"/>
<evidence type="ECO:0000256" key="8">
    <source>
        <dbReference type="SAM" id="Coils"/>
    </source>
</evidence>
<comment type="subcellular location">
    <subcellularLocation>
        <location evidence="1">Endoplasmic reticulum-Golgi intermediate compartment membrane</location>
        <topology evidence="1">Single-pass type I membrane protein</topology>
    </subcellularLocation>
</comment>
<dbReference type="FunFam" id="2.60.120.200:FF:000028">
    <property type="entry name" value="Blast:Protein ERGIC-53"/>
    <property type="match status" value="1"/>
</dbReference>
<evidence type="ECO:0000256" key="3">
    <source>
        <dbReference type="ARBA" id="ARBA00022729"/>
    </source>
</evidence>
<feature type="transmembrane region" description="Helical" evidence="9">
    <location>
        <begin position="466"/>
        <end position="486"/>
    </location>
</feature>
<dbReference type="PANTHER" id="PTHR12223">
    <property type="entry name" value="VESICULAR MANNOSE-BINDING LECTIN"/>
    <property type="match status" value="1"/>
</dbReference>
<sequence>MAAGRGWWWWLAVACLLLAVAGAPAQAQAQSGELPHRRFEYKYSFKGPQLTLDDGTVRFWTHYGSALPSSERVRVAPSLRSQKGSIWTQNKVTFEDWEIEVAFRISGLGRIGADGLAIWYTKERGPTGPVFGAMDNWDGVGIFFDTFDNDDGKNNPIILLMENNGKLTYDHSNDGIAQGLGSCIRDVRNSYHAVRVKISYYRKTLQVYLNLGNSVTDESYELCIQVKNLIVPSGGYFGVSAATGGIADDHDVLSFVTFSLTEPGKQDPSNQMLNKDLDEYQKEYERFEKDLEKRKDEYQKQHPETHTPDEDVFETQGQRELQMVLDGQSVIQSELKRLGERLKVMFEGQKQNSEFISHAGGKRSTTTVVGEAEQGDVGSKSLESMLKNQKELVRQVQEMRTSIADIITNVKLHQKSLNAESAEPGHFLEIKEHIYVVKKDVDSLLKFKAQHINCPKVPLVPPCTSAGHFLVFIVLQSIFVIYYLMYRSKRQADFKKFF</sequence>
<dbReference type="GO" id="GO:0000139">
    <property type="term" value="C:Golgi membrane"/>
    <property type="evidence" value="ECO:0007669"/>
    <property type="project" value="TreeGrafter"/>
</dbReference>
<feature type="domain" description="L-type lectin-like" evidence="11">
    <location>
        <begin position="37"/>
        <end position="260"/>
    </location>
</feature>
<keyword evidence="13" id="KW-1185">Reference proteome</keyword>
<keyword evidence="6 9" id="KW-0472">Membrane</keyword>
<dbReference type="OrthoDB" id="10265193at2759"/>
<evidence type="ECO:0000256" key="1">
    <source>
        <dbReference type="ARBA" id="ARBA00004151"/>
    </source>
</evidence>
<evidence type="ECO:0000256" key="9">
    <source>
        <dbReference type="SAM" id="Phobius"/>
    </source>
</evidence>
<name>A0A4W3IGE0_CALMI</name>
<evidence type="ECO:0000259" key="11">
    <source>
        <dbReference type="PROSITE" id="PS51328"/>
    </source>
</evidence>
<keyword evidence="2 9" id="KW-0812">Transmembrane</keyword>
<feature type="signal peptide" evidence="10">
    <location>
        <begin position="1"/>
        <end position="22"/>
    </location>
</feature>
<feature type="coiled-coil region" evidence="8">
    <location>
        <begin position="270"/>
        <end position="301"/>
    </location>
</feature>
<evidence type="ECO:0000256" key="7">
    <source>
        <dbReference type="ARBA" id="ARBA00023157"/>
    </source>
</evidence>
<proteinExistence type="predicted"/>
<dbReference type="Proteomes" id="UP000314986">
    <property type="component" value="Unassembled WGS sequence"/>
</dbReference>
<dbReference type="RefSeq" id="XP_007907270.1">
    <property type="nucleotide sequence ID" value="XM_007909079.2"/>
</dbReference>
<evidence type="ECO:0000256" key="6">
    <source>
        <dbReference type="ARBA" id="ARBA00023136"/>
    </source>
</evidence>
<dbReference type="InterPro" id="IPR005052">
    <property type="entry name" value="Lectin_leg"/>
</dbReference>
<gene>
    <name evidence="12" type="primary">LOC103188904</name>
</gene>
<dbReference type="OMA" id="FRAKIRY"/>
<evidence type="ECO:0000256" key="5">
    <source>
        <dbReference type="ARBA" id="ARBA00022989"/>
    </source>
</evidence>
<accession>A0A4W3IGE0</accession>
<dbReference type="PANTHER" id="PTHR12223:SF28">
    <property type="entry name" value="LECTIN, MANNOSE BINDING 1 LIKE"/>
    <property type="match status" value="1"/>
</dbReference>
<reference evidence="12" key="5">
    <citation type="submission" date="2025-09" db="UniProtKB">
        <authorList>
            <consortium name="Ensembl"/>
        </authorList>
    </citation>
    <scope>IDENTIFICATION</scope>
</reference>
<dbReference type="InParanoid" id="A0A4W3IGE0"/>
<dbReference type="GO" id="GO:0033116">
    <property type="term" value="C:endoplasmic reticulum-Golgi intermediate compartment membrane"/>
    <property type="evidence" value="ECO:0007669"/>
    <property type="project" value="UniProtKB-SubCell"/>
</dbReference>
<reference evidence="12" key="4">
    <citation type="submission" date="2025-08" db="UniProtKB">
        <authorList>
            <consortium name="Ensembl"/>
        </authorList>
    </citation>
    <scope>IDENTIFICATION</scope>
</reference>
<reference evidence="13" key="3">
    <citation type="journal article" date="2014" name="Nature">
        <title>Elephant shark genome provides unique insights into gnathostome evolution.</title>
        <authorList>
            <consortium name="International Elephant Shark Genome Sequencing Consortium"/>
            <person name="Venkatesh B."/>
            <person name="Lee A.P."/>
            <person name="Ravi V."/>
            <person name="Maurya A.K."/>
            <person name="Lian M.M."/>
            <person name="Swann J.B."/>
            <person name="Ohta Y."/>
            <person name="Flajnik M.F."/>
            <person name="Sutoh Y."/>
            <person name="Kasahara M."/>
            <person name="Hoon S."/>
            <person name="Gangu V."/>
            <person name="Roy S.W."/>
            <person name="Irimia M."/>
            <person name="Korzh V."/>
            <person name="Kondrychyn I."/>
            <person name="Lim Z.W."/>
            <person name="Tay B.H."/>
            <person name="Tohari S."/>
            <person name="Kong K.W."/>
            <person name="Ho S."/>
            <person name="Lorente-Galdos B."/>
            <person name="Quilez J."/>
            <person name="Marques-Bonet T."/>
            <person name="Raney B.J."/>
            <person name="Ingham P.W."/>
            <person name="Tay A."/>
            <person name="Hillier L.W."/>
            <person name="Minx P."/>
            <person name="Boehm T."/>
            <person name="Wilson R.K."/>
            <person name="Brenner S."/>
            <person name="Warren W.C."/>
        </authorList>
    </citation>
    <scope>NUCLEOTIDE SEQUENCE [LARGE SCALE GENOMIC DNA]</scope>
</reference>
<evidence type="ECO:0000313" key="12">
    <source>
        <dbReference type="Ensembl" id="ENSCMIP00000025888.1"/>
    </source>
</evidence>
<keyword evidence="3 10" id="KW-0732">Signal</keyword>
<dbReference type="Gene3D" id="2.60.120.200">
    <property type="match status" value="1"/>
</dbReference>
<dbReference type="GeneTree" id="ENSGT00940000167848"/>
<dbReference type="InterPro" id="IPR051136">
    <property type="entry name" value="Intracellular_Lectin-GPT"/>
</dbReference>
<evidence type="ECO:0000313" key="13">
    <source>
        <dbReference type="Proteomes" id="UP000314986"/>
    </source>
</evidence>
<evidence type="ECO:0000256" key="10">
    <source>
        <dbReference type="SAM" id="SignalP"/>
    </source>
</evidence>
<evidence type="ECO:0000256" key="4">
    <source>
        <dbReference type="ARBA" id="ARBA00022734"/>
    </source>
</evidence>
<feature type="chain" id="PRO_5021211380" description="L-type lectin-like domain-containing protein" evidence="10">
    <location>
        <begin position="23"/>
        <end position="498"/>
    </location>
</feature>
<keyword evidence="8" id="KW-0175">Coiled coil</keyword>
<dbReference type="GO" id="GO:0005789">
    <property type="term" value="C:endoplasmic reticulum membrane"/>
    <property type="evidence" value="ECO:0007669"/>
    <property type="project" value="TreeGrafter"/>
</dbReference>
<evidence type="ECO:0000256" key="2">
    <source>
        <dbReference type="ARBA" id="ARBA00022692"/>
    </source>
</evidence>
<dbReference type="STRING" id="7868.ENSCMIP00000025888"/>
<dbReference type="KEGG" id="cmk:103188904"/>
<dbReference type="Ensembl" id="ENSCMIT00000026315.1">
    <property type="protein sequence ID" value="ENSCMIP00000025888.1"/>
    <property type="gene ID" value="ENSCMIG00000011363.1"/>
</dbReference>
<dbReference type="GO" id="GO:0006888">
    <property type="term" value="P:endoplasmic reticulum to Golgi vesicle-mediated transport"/>
    <property type="evidence" value="ECO:0007669"/>
    <property type="project" value="TreeGrafter"/>
</dbReference>
<reference evidence="13" key="2">
    <citation type="journal article" date="2007" name="PLoS Biol.">
        <title>Survey sequencing and comparative analysis of the elephant shark (Callorhinchus milii) genome.</title>
        <authorList>
            <person name="Venkatesh B."/>
            <person name="Kirkness E.F."/>
            <person name="Loh Y.H."/>
            <person name="Halpern A.L."/>
            <person name="Lee A.P."/>
            <person name="Johnson J."/>
            <person name="Dandona N."/>
            <person name="Viswanathan L.D."/>
            <person name="Tay A."/>
            <person name="Venter J.C."/>
            <person name="Strausberg R.L."/>
            <person name="Brenner S."/>
        </authorList>
    </citation>
    <scope>NUCLEOTIDE SEQUENCE [LARGE SCALE GENOMIC DNA]</scope>
</reference>
<organism evidence="12 13">
    <name type="scientific">Callorhinchus milii</name>
    <name type="common">Ghost shark</name>
    <dbReference type="NCBI Taxonomy" id="7868"/>
    <lineage>
        <taxon>Eukaryota</taxon>
        <taxon>Metazoa</taxon>
        <taxon>Chordata</taxon>
        <taxon>Craniata</taxon>
        <taxon>Vertebrata</taxon>
        <taxon>Chondrichthyes</taxon>
        <taxon>Holocephali</taxon>
        <taxon>Chimaeriformes</taxon>
        <taxon>Callorhinchidae</taxon>
        <taxon>Callorhinchus</taxon>
    </lineage>
</organism>
<keyword evidence="5 9" id="KW-1133">Transmembrane helix</keyword>
<dbReference type="GeneID" id="103188904"/>
<dbReference type="CDD" id="cd06902">
    <property type="entry name" value="lectin_ERGIC-53_ERGL"/>
    <property type="match status" value="1"/>
</dbReference>
<dbReference type="PROSITE" id="PS51328">
    <property type="entry name" value="L_LECTIN_LIKE"/>
    <property type="match status" value="1"/>
</dbReference>
<dbReference type="Pfam" id="PF03388">
    <property type="entry name" value="Lectin_leg-like"/>
    <property type="match status" value="1"/>
</dbReference>
<dbReference type="SUPFAM" id="SSF49899">
    <property type="entry name" value="Concanavalin A-like lectins/glucanases"/>
    <property type="match status" value="1"/>
</dbReference>
<keyword evidence="4" id="KW-0430">Lectin</keyword>